<gene>
    <name evidence="1" type="ORF">CfE428DRAFT_0006</name>
</gene>
<dbReference type="InParanoid" id="B4CTM7"/>
<reference evidence="1 2" key="1">
    <citation type="journal article" date="2011" name="J. Bacteriol.">
        <title>Genome sequence of Chthoniobacter flavus Ellin428, an aerobic heterotrophic soil bacterium.</title>
        <authorList>
            <person name="Kant R."/>
            <person name="van Passel M.W."/>
            <person name="Palva A."/>
            <person name="Lucas S."/>
            <person name="Lapidus A."/>
            <person name="Glavina Del Rio T."/>
            <person name="Dalin E."/>
            <person name="Tice H."/>
            <person name="Bruce D."/>
            <person name="Goodwin L."/>
            <person name="Pitluck S."/>
            <person name="Larimer F.W."/>
            <person name="Land M.L."/>
            <person name="Hauser L."/>
            <person name="Sangwan P."/>
            <person name="de Vos W.M."/>
            <person name="Janssen P.H."/>
            <person name="Smidt H."/>
        </authorList>
    </citation>
    <scope>NUCLEOTIDE SEQUENCE [LARGE SCALE GENOMIC DNA]</scope>
    <source>
        <strain evidence="1 2">Ellin428</strain>
    </source>
</reference>
<name>B4CTM7_9BACT</name>
<sequence length="64" mass="7638">MSLTQLKDEAAHLPLAEQRELIAFLVARQTEQDEEFRRELARKIDDVDPTHWVELDDLQKRYSE</sequence>
<proteinExistence type="predicted"/>
<comment type="caution">
    <text evidence="1">The sequence shown here is derived from an EMBL/GenBank/DDBJ whole genome shotgun (WGS) entry which is preliminary data.</text>
</comment>
<accession>B4CTM7</accession>
<protein>
    <submittedName>
        <fullName evidence="1">Uncharacterized protein</fullName>
    </submittedName>
</protein>
<dbReference type="STRING" id="497964.CfE428DRAFT_0006"/>
<organism evidence="1 2">
    <name type="scientific">Chthoniobacter flavus Ellin428</name>
    <dbReference type="NCBI Taxonomy" id="497964"/>
    <lineage>
        <taxon>Bacteria</taxon>
        <taxon>Pseudomonadati</taxon>
        <taxon>Verrucomicrobiota</taxon>
        <taxon>Spartobacteria</taxon>
        <taxon>Chthoniobacterales</taxon>
        <taxon>Chthoniobacteraceae</taxon>
        <taxon>Chthoniobacter</taxon>
    </lineage>
</organism>
<dbReference type="AlphaFoldDB" id="B4CTM7"/>
<evidence type="ECO:0000313" key="2">
    <source>
        <dbReference type="Proteomes" id="UP000005824"/>
    </source>
</evidence>
<dbReference type="Proteomes" id="UP000005824">
    <property type="component" value="Unassembled WGS sequence"/>
</dbReference>
<dbReference type="EMBL" id="ABVL01000001">
    <property type="protein sequence ID" value="EDY21881.1"/>
    <property type="molecule type" value="Genomic_DNA"/>
</dbReference>
<keyword evidence="2" id="KW-1185">Reference proteome</keyword>
<evidence type="ECO:0000313" key="1">
    <source>
        <dbReference type="EMBL" id="EDY21881.1"/>
    </source>
</evidence>
<dbReference type="RefSeq" id="WP_006977333.1">
    <property type="nucleotide sequence ID" value="NZ_ABVL01000001.1"/>
</dbReference>